<evidence type="ECO:0000313" key="2">
    <source>
        <dbReference type="EMBL" id="OAV51008.1"/>
    </source>
</evidence>
<reference evidence="2 3" key="1">
    <citation type="submission" date="2016-04" db="EMBL/GenBank/DDBJ databases">
        <title>First whole genome shotgun sequence of the bacterium Enteractinococcus sp. strain UASWS1574.</title>
        <authorList>
            <person name="Crovadore J."/>
            <person name="Chablais R."/>
            <person name="Lefort F."/>
        </authorList>
    </citation>
    <scope>NUCLEOTIDE SEQUENCE [LARGE SCALE GENOMIC DNA]</scope>
    <source>
        <strain evidence="2 3">UASWS1574</strain>
    </source>
</reference>
<keyword evidence="1" id="KW-1133">Transmembrane helix</keyword>
<keyword evidence="1" id="KW-0472">Membrane</keyword>
<feature type="transmembrane region" description="Helical" evidence="1">
    <location>
        <begin position="47"/>
        <end position="65"/>
    </location>
</feature>
<proteinExistence type="predicted"/>
<feature type="transmembrane region" description="Helical" evidence="1">
    <location>
        <begin position="107"/>
        <end position="130"/>
    </location>
</feature>
<dbReference type="EMBL" id="LXEY01000118">
    <property type="protein sequence ID" value="OAV51008.1"/>
    <property type="molecule type" value="Genomic_DNA"/>
</dbReference>
<sequence>MHSVTNADSSADRPNTEILHNPWTQAILTGALTLIPVRAYPRWVRRCLLWTPPLVGGIAGSYLSVNPAARGNFLKGTGTSQPESVAEQSAQQRQSQSDQLVGSPKTLAIIAVGVGTGAVLFAVTAAVFWADEKLERGLRRLKVPYPRIVMAIGAGAITWLQETKEQQRDSIANS</sequence>
<comment type="caution">
    <text evidence="2">The sequence shown here is derived from an EMBL/GenBank/DDBJ whole genome shotgun (WGS) entry which is preliminary data.</text>
</comment>
<evidence type="ECO:0000256" key="1">
    <source>
        <dbReference type="SAM" id="Phobius"/>
    </source>
</evidence>
<evidence type="ECO:0000313" key="3">
    <source>
        <dbReference type="Proteomes" id="UP000078292"/>
    </source>
</evidence>
<dbReference type="OrthoDB" id="4965288at2"/>
<dbReference type="RefSeq" id="WP_043055847.1">
    <property type="nucleotide sequence ID" value="NZ_LXEY01000118.1"/>
</dbReference>
<gene>
    <name evidence="2" type="ORF">A6F49_02540</name>
</gene>
<keyword evidence="1" id="KW-0812">Transmembrane</keyword>
<keyword evidence="3" id="KW-1185">Reference proteome</keyword>
<organism evidence="2 3">
    <name type="scientific">Enteractinococcus helveticum</name>
    <dbReference type="NCBI Taxonomy" id="1837282"/>
    <lineage>
        <taxon>Bacteria</taxon>
        <taxon>Bacillati</taxon>
        <taxon>Actinomycetota</taxon>
        <taxon>Actinomycetes</taxon>
        <taxon>Micrococcales</taxon>
        <taxon>Micrococcaceae</taxon>
    </lineage>
</organism>
<protein>
    <submittedName>
        <fullName evidence="2">Uncharacterized protein</fullName>
    </submittedName>
</protein>
<dbReference type="Proteomes" id="UP000078292">
    <property type="component" value="Unassembled WGS sequence"/>
</dbReference>
<accession>A0A1B7LUD2</accession>
<name>A0A1B7LUD2_9MICC</name>
<dbReference type="AlphaFoldDB" id="A0A1B7LUD2"/>